<dbReference type="InterPro" id="IPR011101">
    <property type="entry name" value="DUF5131"/>
</dbReference>
<protein>
    <submittedName>
        <fullName evidence="2">DUF5131 family protein</fullName>
    </submittedName>
</protein>
<name>A0ABP6ULX9_9MICO</name>
<evidence type="ECO:0000256" key="1">
    <source>
        <dbReference type="SAM" id="MobiDB-lite"/>
    </source>
</evidence>
<dbReference type="EMBL" id="BAABBA010000037">
    <property type="protein sequence ID" value="GAA3512307.1"/>
    <property type="molecule type" value="Genomic_DNA"/>
</dbReference>
<gene>
    <name evidence="2" type="ORF">GCM10022262_40400</name>
</gene>
<sequence>MGHTAPRGPPTICEPSMSDRSRIEWTQATWNPVTGCDRVSAGCDHCYALTLAKRLKAMGAEKYQQDGDPRTSGPGFAVTIHPAALDQPQRWRSPRTVFVNSMSDLFHAKVPTSFVSDVFDVMVDTPQHTYQVLTKRPLRAARIADQLPWPSNVWLGVSIEDMDVAHRVDHLRRVPAAVRFLSCEPLLGPLDGLDLTEIDWVIAGGESGVNYRPMDIRWARGIRDACLHAGVPFFFKQWGGRNPKSLGRMLDGETWDQMPEMPEGTQFPQPRRASR</sequence>
<dbReference type="Pfam" id="PF07505">
    <property type="entry name" value="DUF5131"/>
    <property type="match status" value="1"/>
</dbReference>
<reference evidence="3" key="1">
    <citation type="journal article" date="2019" name="Int. J. Syst. Evol. Microbiol.">
        <title>The Global Catalogue of Microorganisms (GCM) 10K type strain sequencing project: providing services to taxonomists for standard genome sequencing and annotation.</title>
        <authorList>
            <consortium name="The Broad Institute Genomics Platform"/>
            <consortium name="The Broad Institute Genome Sequencing Center for Infectious Disease"/>
            <person name="Wu L."/>
            <person name="Ma J."/>
        </authorList>
    </citation>
    <scope>NUCLEOTIDE SEQUENCE [LARGE SCALE GENOMIC DNA]</scope>
    <source>
        <strain evidence="3">JCM 17459</strain>
    </source>
</reference>
<accession>A0ABP6ULX9</accession>
<proteinExistence type="predicted"/>
<dbReference type="Proteomes" id="UP001499841">
    <property type="component" value="Unassembled WGS sequence"/>
</dbReference>
<comment type="caution">
    <text evidence="2">The sequence shown here is derived from an EMBL/GenBank/DDBJ whole genome shotgun (WGS) entry which is preliminary data.</text>
</comment>
<evidence type="ECO:0000313" key="3">
    <source>
        <dbReference type="Proteomes" id="UP001499841"/>
    </source>
</evidence>
<feature type="region of interest" description="Disordered" evidence="1">
    <location>
        <begin position="254"/>
        <end position="275"/>
    </location>
</feature>
<evidence type="ECO:0000313" key="2">
    <source>
        <dbReference type="EMBL" id="GAA3512307.1"/>
    </source>
</evidence>
<keyword evidence="3" id="KW-1185">Reference proteome</keyword>
<organism evidence="2 3">
    <name type="scientific">Georgenia daeguensis</name>
    <dbReference type="NCBI Taxonomy" id="908355"/>
    <lineage>
        <taxon>Bacteria</taxon>
        <taxon>Bacillati</taxon>
        <taxon>Actinomycetota</taxon>
        <taxon>Actinomycetes</taxon>
        <taxon>Micrococcales</taxon>
        <taxon>Bogoriellaceae</taxon>
        <taxon>Georgenia</taxon>
    </lineage>
</organism>